<dbReference type="Proteomes" id="UP000663832">
    <property type="component" value="Unassembled WGS sequence"/>
</dbReference>
<gene>
    <name evidence="1" type="ORF">BJG266_LOCUS36495</name>
    <name evidence="2" type="ORF">QVE165_LOCUS53484</name>
</gene>
<sequence>MSILISVIEKFTLSCTEDNEVGDDNDELYNFLFNYYISLDIINDYIQAIQQLDRTILNDNYKWLLFTGFNSIIDLNYYNNERRDILCKFWLSKYEWILKKLLLSSSKTNSLPLNGIKYLLTNIIRIQITIENITNHLMTQDIRFYNFNQKNEYLSIIKMILPL</sequence>
<protein>
    <submittedName>
        <fullName evidence="2">Uncharacterized protein</fullName>
    </submittedName>
</protein>
<evidence type="ECO:0000313" key="2">
    <source>
        <dbReference type="EMBL" id="CAF1607094.1"/>
    </source>
</evidence>
<evidence type="ECO:0000313" key="1">
    <source>
        <dbReference type="EMBL" id="CAF1379651.1"/>
    </source>
</evidence>
<organism evidence="2 3">
    <name type="scientific">Adineta steineri</name>
    <dbReference type="NCBI Taxonomy" id="433720"/>
    <lineage>
        <taxon>Eukaryota</taxon>
        <taxon>Metazoa</taxon>
        <taxon>Spiralia</taxon>
        <taxon>Gnathifera</taxon>
        <taxon>Rotifera</taxon>
        <taxon>Eurotatoria</taxon>
        <taxon>Bdelloidea</taxon>
        <taxon>Adinetida</taxon>
        <taxon>Adinetidae</taxon>
        <taxon>Adineta</taxon>
    </lineage>
</organism>
<reference evidence="2" key="1">
    <citation type="submission" date="2021-02" db="EMBL/GenBank/DDBJ databases">
        <authorList>
            <person name="Nowell W R."/>
        </authorList>
    </citation>
    <scope>NUCLEOTIDE SEQUENCE</scope>
</reference>
<dbReference type="EMBL" id="CAJNOM010001415">
    <property type="protein sequence ID" value="CAF1607094.1"/>
    <property type="molecule type" value="Genomic_DNA"/>
</dbReference>
<evidence type="ECO:0000313" key="3">
    <source>
        <dbReference type="Proteomes" id="UP000663832"/>
    </source>
</evidence>
<accession>A0A816BFQ1</accession>
<dbReference type="EMBL" id="CAJNOI010001073">
    <property type="protein sequence ID" value="CAF1379651.1"/>
    <property type="molecule type" value="Genomic_DNA"/>
</dbReference>
<name>A0A816BFQ1_9BILA</name>
<keyword evidence="3" id="KW-1185">Reference proteome</keyword>
<dbReference type="AlphaFoldDB" id="A0A816BFQ1"/>
<dbReference type="Proteomes" id="UP000663877">
    <property type="component" value="Unassembled WGS sequence"/>
</dbReference>
<proteinExistence type="predicted"/>
<dbReference type="OrthoDB" id="10056152at2759"/>
<comment type="caution">
    <text evidence="2">The sequence shown here is derived from an EMBL/GenBank/DDBJ whole genome shotgun (WGS) entry which is preliminary data.</text>
</comment>